<keyword evidence="3" id="KW-1185">Reference proteome</keyword>
<dbReference type="PANTHER" id="PTHR30244:SF42">
    <property type="entry name" value="UDP-2-ACETAMIDO-2-DEOXY-3-OXO-D-GLUCURONATE AMINOTRANSFERASE"/>
    <property type="match status" value="1"/>
</dbReference>
<reference evidence="2" key="1">
    <citation type="submission" date="2021-11" db="EMBL/GenBank/DDBJ databases">
        <title>A Novel Adlercreutzia Species, isolated from a Allomyrina dichotoma larva feces.</title>
        <authorList>
            <person name="Suh M.K."/>
        </authorList>
    </citation>
    <scope>NUCLEOTIDE SEQUENCE</scope>
    <source>
        <strain evidence="2">JBNU-10</strain>
    </source>
</reference>
<dbReference type="EMBL" id="JAJMLW010000004">
    <property type="protein sequence ID" value="MCI2242831.1"/>
    <property type="molecule type" value="Genomic_DNA"/>
</dbReference>
<comment type="similarity">
    <text evidence="1">Belongs to the DegT/DnrJ/EryC1 family.</text>
</comment>
<dbReference type="PANTHER" id="PTHR30244">
    <property type="entry name" value="TRANSAMINASE"/>
    <property type="match status" value="1"/>
</dbReference>
<keyword evidence="2" id="KW-0808">Transferase</keyword>
<evidence type="ECO:0000313" key="3">
    <source>
        <dbReference type="Proteomes" id="UP001430755"/>
    </source>
</evidence>
<dbReference type="CDD" id="cd00616">
    <property type="entry name" value="AHBA_syn"/>
    <property type="match status" value="1"/>
</dbReference>
<organism evidence="2 3">
    <name type="scientific">Adlercreutzia faecimuris</name>
    <dbReference type="NCBI Taxonomy" id="2897341"/>
    <lineage>
        <taxon>Bacteria</taxon>
        <taxon>Bacillati</taxon>
        <taxon>Actinomycetota</taxon>
        <taxon>Coriobacteriia</taxon>
        <taxon>Eggerthellales</taxon>
        <taxon>Eggerthellaceae</taxon>
        <taxon>Adlercreutzia</taxon>
    </lineage>
</organism>
<dbReference type="Gene3D" id="3.90.1150.10">
    <property type="entry name" value="Aspartate Aminotransferase, domain 1"/>
    <property type="match status" value="1"/>
</dbReference>
<dbReference type="Proteomes" id="UP001430755">
    <property type="component" value="Unassembled WGS sequence"/>
</dbReference>
<keyword evidence="2" id="KW-0032">Aminotransferase</keyword>
<keyword evidence="1" id="KW-0663">Pyridoxal phosphate</keyword>
<accession>A0ABS9WIX3</accession>
<dbReference type="PIRSF" id="PIRSF000390">
    <property type="entry name" value="PLP_StrS"/>
    <property type="match status" value="1"/>
</dbReference>
<dbReference type="Pfam" id="PF01041">
    <property type="entry name" value="DegT_DnrJ_EryC1"/>
    <property type="match status" value="1"/>
</dbReference>
<evidence type="ECO:0000256" key="1">
    <source>
        <dbReference type="RuleBase" id="RU004508"/>
    </source>
</evidence>
<dbReference type="InterPro" id="IPR015424">
    <property type="entry name" value="PyrdxlP-dep_Trfase"/>
</dbReference>
<name>A0ABS9WIX3_9ACTN</name>
<protein>
    <submittedName>
        <fullName evidence="2">DegT/DnrJ/EryC1/StrS family aminotransferase</fullName>
    </submittedName>
</protein>
<dbReference type="GO" id="GO:0008483">
    <property type="term" value="F:transaminase activity"/>
    <property type="evidence" value="ECO:0007669"/>
    <property type="project" value="UniProtKB-KW"/>
</dbReference>
<sequence>MMPFRDVRAQYEALRAPLDRAVAAVMGEGRYIGGPRVRDLEERLADYVGARHCVTCANGTDALSLALMAWGIGPGDAVLVPDFTFFATAEAVARVGAVPVFVDVDSLTCNISPASLEKAASAAEAQVDARLAAVVAVDLFGLPADYPALRAVCERRGLLLLEDGAQGFGGAVGSRQVGSLGDISTTSFFPSKPLSCMGDGGAVFTDNDDWAALIRSLAAHGAGASKYENARIGMNSRLDALQAAVLLVKMDAFERELDAAREAAGRYGRALGEVGLGLPVVPDGFESAWAQYTVRLPERVDREAFRSCLADLGVPTQAYYPQPLHSQAAWDEKVVCFGSPETERLCRTVVSLPMGPYLSDADQRCVIDAVGNALQAIEGASPRRRSCARVEDGGLL</sequence>
<dbReference type="Gene3D" id="3.40.640.10">
    <property type="entry name" value="Type I PLP-dependent aspartate aminotransferase-like (Major domain)"/>
    <property type="match status" value="1"/>
</dbReference>
<proteinExistence type="inferred from homology"/>
<comment type="caution">
    <text evidence="2">The sequence shown here is derived from an EMBL/GenBank/DDBJ whole genome shotgun (WGS) entry which is preliminary data.</text>
</comment>
<dbReference type="InterPro" id="IPR000653">
    <property type="entry name" value="DegT/StrS_aminotransferase"/>
</dbReference>
<gene>
    <name evidence="2" type="ORF">LPT13_10790</name>
</gene>
<dbReference type="InterPro" id="IPR015422">
    <property type="entry name" value="PyrdxlP-dep_Trfase_small"/>
</dbReference>
<dbReference type="SUPFAM" id="SSF53383">
    <property type="entry name" value="PLP-dependent transferases"/>
    <property type="match status" value="1"/>
</dbReference>
<dbReference type="RefSeq" id="WP_242166377.1">
    <property type="nucleotide sequence ID" value="NZ_JAJMLW010000004.1"/>
</dbReference>
<evidence type="ECO:0000313" key="2">
    <source>
        <dbReference type="EMBL" id="MCI2242831.1"/>
    </source>
</evidence>
<dbReference type="InterPro" id="IPR015421">
    <property type="entry name" value="PyrdxlP-dep_Trfase_major"/>
</dbReference>